<reference evidence="1" key="1">
    <citation type="submission" date="2022-06" db="EMBL/GenBank/DDBJ databases">
        <title>Phylogenomic reconstructions and comparative analyses of Kickxellomycotina fungi.</title>
        <authorList>
            <person name="Reynolds N.K."/>
            <person name="Stajich J.E."/>
            <person name="Barry K."/>
            <person name="Grigoriev I.V."/>
            <person name="Crous P."/>
            <person name="Smith M.E."/>
        </authorList>
    </citation>
    <scope>NUCLEOTIDE SEQUENCE</scope>
    <source>
        <strain evidence="1">RSA 2271</strain>
    </source>
</reference>
<accession>A0ACC1HBD3</accession>
<organism evidence="1 2">
    <name type="scientific">Spiromyces aspiralis</name>
    <dbReference type="NCBI Taxonomy" id="68401"/>
    <lineage>
        <taxon>Eukaryota</taxon>
        <taxon>Fungi</taxon>
        <taxon>Fungi incertae sedis</taxon>
        <taxon>Zoopagomycota</taxon>
        <taxon>Kickxellomycotina</taxon>
        <taxon>Kickxellomycetes</taxon>
        <taxon>Kickxellales</taxon>
        <taxon>Kickxellaceae</taxon>
        <taxon>Spiromyces</taxon>
    </lineage>
</organism>
<comment type="caution">
    <text evidence="1">The sequence shown here is derived from an EMBL/GenBank/DDBJ whole genome shotgun (WGS) entry which is preliminary data.</text>
</comment>
<dbReference type="Proteomes" id="UP001145114">
    <property type="component" value="Unassembled WGS sequence"/>
</dbReference>
<keyword evidence="2" id="KW-1185">Reference proteome</keyword>
<name>A0ACC1HBD3_9FUNG</name>
<evidence type="ECO:0000313" key="2">
    <source>
        <dbReference type="Proteomes" id="UP001145114"/>
    </source>
</evidence>
<evidence type="ECO:0000313" key="1">
    <source>
        <dbReference type="EMBL" id="KAJ1673843.1"/>
    </source>
</evidence>
<dbReference type="EMBL" id="JAMZIH010006510">
    <property type="protein sequence ID" value="KAJ1673843.1"/>
    <property type="molecule type" value="Genomic_DNA"/>
</dbReference>
<feature type="non-terminal residue" evidence="1">
    <location>
        <position position="137"/>
    </location>
</feature>
<protein>
    <submittedName>
        <fullName evidence="1">Uncharacterized protein</fullName>
    </submittedName>
</protein>
<proteinExistence type="predicted"/>
<gene>
    <name evidence="1" type="ORF">EV182_004453</name>
</gene>
<sequence>MEFQGTTAAAVTITTASSVSNAVASTTSKRATNSRPASSNETHELVPENDADISAVIDDDDDDDDDDDGGQPKQPRLMHACDVCRRKKIKCDGSKPSCSHCTRLKLACHYSPFIRKKRNRRSTVDKLEDRMLMVEQM</sequence>